<reference evidence="2" key="1">
    <citation type="journal article" date="2019" name="Int. J. Syst. Evol. Microbiol.">
        <title>The Global Catalogue of Microorganisms (GCM) 10K type strain sequencing project: providing services to taxonomists for standard genome sequencing and annotation.</title>
        <authorList>
            <consortium name="The Broad Institute Genomics Platform"/>
            <consortium name="The Broad Institute Genome Sequencing Center for Infectious Disease"/>
            <person name="Wu L."/>
            <person name="Ma J."/>
        </authorList>
    </citation>
    <scope>NUCLEOTIDE SEQUENCE [LARGE SCALE GENOMIC DNA]</scope>
    <source>
        <strain evidence="2">JCM 18283</strain>
    </source>
</reference>
<dbReference type="Proteomes" id="UP001501436">
    <property type="component" value="Unassembled WGS sequence"/>
</dbReference>
<keyword evidence="2" id="KW-1185">Reference proteome</keyword>
<protein>
    <submittedName>
        <fullName evidence="1">Uncharacterized protein</fullName>
    </submittedName>
</protein>
<dbReference type="EMBL" id="BAABJI010000001">
    <property type="protein sequence ID" value="GAA4905813.1"/>
    <property type="molecule type" value="Genomic_DNA"/>
</dbReference>
<name>A0ABP9FL35_9SPHI</name>
<dbReference type="RefSeq" id="WP_345329381.1">
    <property type="nucleotide sequence ID" value="NZ_BAABJI010000001.1"/>
</dbReference>
<comment type="caution">
    <text evidence="1">The sequence shown here is derived from an EMBL/GenBank/DDBJ whole genome shotgun (WGS) entry which is preliminary data.</text>
</comment>
<evidence type="ECO:0000313" key="1">
    <source>
        <dbReference type="EMBL" id="GAA4905813.1"/>
    </source>
</evidence>
<gene>
    <name evidence="1" type="ORF">GCM10023313_05610</name>
</gene>
<accession>A0ABP9FL35</accession>
<sequence>MNIAGILNKIANFIKNLFSKVSVEIRQAIEIAVIVTENLKTFVDSPGADALTALIPGTVDDKLKNWLRQVLPAILVKLNLAQHNEENVVAKAVAELNAMDQQVKCAYLHSISVLCACEVSKNRLSWSDGVYLLEWYYKNKYQRK</sequence>
<evidence type="ECO:0000313" key="2">
    <source>
        <dbReference type="Proteomes" id="UP001501436"/>
    </source>
</evidence>
<organism evidence="1 2">
    <name type="scientific">Mucilaginibacter defluvii</name>
    <dbReference type="NCBI Taxonomy" id="1196019"/>
    <lineage>
        <taxon>Bacteria</taxon>
        <taxon>Pseudomonadati</taxon>
        <taxon>Bacteroidota</taxon>
        <taxon>Sphingobacteriia</taxon>
        <taxon>Sphingobacteriales</taxon>
        <taxon>Sphingobacteriaceae</taxon>
        <taxon>Mucilaginibacter</taxon>
    </lineage>
</organism>
<proteinExistence type="predicted"/>